<protein>
    <submittedName>
        <fullName evidence="5">Flagella basal body P-ring formation protein FlgA</fullName>
    </submittedName>
</protein>
<evidence type="ECO:0000256" key="1">
    <source>
        <dbReference type="ARBA" id="ARBA00004418"/>
    </source>
</evidence>
<dbReference type="InterPro" id="IPR013974">
    <property type="entry name" value="SAF"/>
</dbReference>
<dbReference type="EMBL" id="PCSH01000060">
    <property type="protein sequence ID" value="PIP41470.1"/>
    <property type="molecule type" value="Genomic_DNA"/>
</dbReference>
<dbReference type="Gene3D" id="3.90.1210.10">
    <property type="entry name" value="Antifreeze-like/N-acetylneuraminic acid synthase C-terminal domain"/>
    <property type="match status" value="1"/>
</dbReference>
<dbReference type="Proteomes" id="UP000231067">
    <property type="component" value="Unassembled WGS sequence"/>
</dbReference>
<accession>A0A2H0A9F7</accession>
<dbReference type="PANTHER" id="PTHR36307">
    <property type="entry name" value="FLAGELLA BASAL BODY P-RING FORMATION PROTEIN FLGA"/>
    <property type="match status" value="1"/>
</dbReference>
<proteinExistence type="predicted"/>
<evidence type="ECO:0000313" key="5">
    <source>
        <dbReference type="EMBL" id="PIP41470.1"/>
    </source>
</evidence>
<keyword evidence="2" id="KW-0732">Signal</keyword>
<dbReference type="InterPro" id="IPR017585">
    <property type="entry name" value="SAF_FlgA"/>
</dbReference>
<dbReference type="Gene3D" id="2.30.30.760">
    <property type="match status" value="1"/>
</dbReference>
<dbReference type="SMART" id="SM00858">
    <property type="entry name" value="SAF"/>
    <property type="match status" value="1"/>
</dbReference>
<evidence type="ECO:0000313" key="6">
    <source>
        <dbReference type="Proteomes" id="UP000231067"/>
    </source>
</evidence>
<comment type="subcellular location">
    <subcellularLocation>
        <location evidence="1">Periplasm</location>
    </subcellularLocation>
</comment>
<organism evidence="5 6">
    <name type="scientific">Candidatus Desantisbacteria bacterium CG23_combo_of_CG06-09_8_20_14_all_40_23</name>
    <dbReference type="NCBI Taxonomy" id="1974550"/>
    <lineage>
        <taxon>Bacteria</taxon>
        <taxon>Candidatus Desantisiibacteriota</taxon>
    </lineage>
</organism>
<dbReference type="NCBIfam" id="TIGR03170">
    <property type="entry name" value="flgA_cterm"/>
    <property type="match status" value="1"/>
</dbReference>
<dbReference type="CDD" id="cd11614">
    <property type="entry name" value="SAF_CpaB_FlgA_like"/>
    <property type="match status" value="1"/>
</dbReference>
<keyword evidence="3" id="KW-0574">Periplasm</keyword>
<gene>
    <name evidence="5" type="primary">flgA</name>
    <name evidence="5" type="ORF">COX18_03220</name>
</gene>
<dbReference type="PANTHER" id="PTHR36307:SF1">
    <property type="entry name" value="FLAGELLA BASAL BODY P-RING FORMATION PROTEIN FLGA"/>
    <property type="match status" value="1"/>
</dbReference>
<evidence type="ECO:0000256" key="2">
    <source>
        <dbReference type="ARBA" id="ARBA00022729"/>
    </source>
</evidence>
<dbReference type="GO" id="GO:0042597">
    <property type="term" value="C:periplasmic space"/>
    <property type="evidence" value="ECO:0007669"/>
    <property type="project" value="UniProtKB-SubCell"/>
</dbReference>
<name>A0A2H0A9F7_9BACT</name>
<keyword evidence="5" id="KW-0969">Cilium</keyword>
<evidence type="ECO:0000259" key="4">
    <source>
        <dbReference type="SMART" id="SM00858"/>
    </source>
</evidence>
<keyword evidence="5" id="KW-0282">Flagellum</keyword>
<dbReference type="AlphaFoldDB" id="A0A2H0A9F7"/>
<keyword evidence="5" id="KW-0966">Cell projection</keyword>
<dbReference type="InterPro" id="IPR039246">
    <property type="entry name" value="Flagellar_FlgA"/>
</dbReference>
<dbReference type="GO" id="GO:0044780">
    <property type="term" value="P:bacterial-type flagellum assembly"/>
    <property type="evidence" value="ECO:0007669"/>
    <property type="project" value="InterPro"/>
</dbReference>
<sequence>MKLLGFVIGAIFFCLIIFWVSMGYCLELTLKTDAIVDEEGIFLKDIVSFVSELPLETGNIFIGTSPLPGRSRSIKTTYINLRLKQAGREDVSLVGKETMVVRSSQRLDINKAIEKAKDYLVSIYNKENVKITPYSVPDEVILPKGEVTLIVDNTYKLPALNKRLSIPIIVKVNGKQTQVLRIGLEIQELQRVVVAVSNIRIKQIITAKDLRIEERDITYLRQTPITNMEEVIGKRATAFIKQGNILTTTLAEYPPYINEGDKVTITSKIGNLLITAPGTSCKDGMIGERISVKNSDSKKIVNGVICEGKKVLID</sequence>
<feature type="domain" description="SAF" evidence="4">
    <location>
        <begin position="190"/>
        <end position="252"/>
    </location>
</feature>
<evidence type="ECO:0000256" key="3">
    <source>
        <dbReference type="ARBA" id="ARBA00022764"/>
    </source>
</evidence>
<dbReference type="Pfam" id="PF13144">
    <property type="entry name" value="ChapFlgA"/>
    <property type="match status" value="1"/>
</dbReference>
<reference evidence="5 6" key="1">
    <citation type="submission" date="2017-09" db="EMBL/GenBank/DDBJ databases">
        <title>Depth-based differentiation of microbial function through sediment-hosted aquifers and enrichment of novel symbionts in the deep terrestrial subsurface.</title>
        <authorList>
            <person name="Probst A.J."/>
            <person name="Ladd B."/>
            <person name="Jarett J.K."/>
            <person name="Geller-Mcgrath D.E."/>
            <person name="Sieber C.M."/>
            <person name="Emerson J.B."/>
            <person name="Anantharaman K."/>
            <person name="Thomas B.C."/>
            <person name="Malmstrom R."/>
            <person name="Stieglmeier M."/>
            <person name="Klingl A."/>
            <person name="Woyke T."/>
            <person name="Ryan C.M."/>
            <person name="Banfield J.F."/>
        </authorList>
    </citation>
    <scope>NUCLEOTIDE SEQUENCE [LARGE SCALE GENOMIC DNA]</scope>
    <source>
        <strain evidence="5">CG23_combo_of_CG06-09_8_20_14_all_40_23</strain>
    </source>
</reference>
<comment type="caution">
    <text evidence="5">The sequence shown here is derived from an EMBL/GenBank/DDBJ whole genome shotgun (WGS) entry which is preliminary data.</text>
</comment>